<accession>A0ABU7MEW9</accession>
<dbReference type="Proteomes" id="UP001347146">
    <property type="component" value="Unassembled WGS sequence"/>
</dbReference>
<gene>
    <name evidence="5" type="ORF">VZC37_14960</name>
</gene>
<dbReference type="EMBL" id="JAZDUF010000004">
    <property type="protein sequence ID" value="MEE3851642.1"/>
    <property type="molecule type" value="Genomic_DNA"/>
</dbReference>
<evidence type="ECO:0000256" key="2">
    <source>
        <dbReference type="ARBA" id="ARBA00031870"/>
    </source>
</evidence>
<evidence type="ECO:0000313" key="6">
    <source>
        <dbReference type="Proteomes" id="UP001347146"/>
    </source>
</evidence>
<dbReference type="InterPro" id="IPR006145">
    <property type="entry name" value="PsdUridine_synth_RsuA/RluA"/>
</dbReference>
<evidence type="ECO:0000256" key="3">
    <source>
        <dbReference type="ARBA" id="ARBA00033164"/>
    </source>
</evidence>
<feature type="domain" description="Pseudouridine synthase RsuA/RluA-like" evidence="4">
    <location>
        <begin position="87"/>
        <end position="234"/>
    </location>
</feature>
<protein>
    <recommendedName>
        <fullName evidence="2">RNA pseudouridylate synthase</fullName>
    </recommendedName>
    <alternativeName>
        <fullName evidence="3">RNA-uridine isomerase</fullName>
    </alternativeName>
</protein>
<dbReference type="InterPro" id="IPR006224">
    <property type="entry name" value="PsdUridine_synth_RluA-like_CS"/>
</dbReference>
<dbReference type="Gene3D" id="3.30.2350.10">
    <property type="entry name" value="Pseudouridine synthase"/>
    <property type="match status" value="1"/>
</dbReference>
<evidence type="ECO:0000259" key="4">
    <source>
        <dbReference type="Pfam" id="PF00849"/>
    </source>
</evidence>
<keyword evidence="6" id="KW-1185">Reference proteome</keyword>
<reference evidence="5 6" key="1">
    <citation type="submission" date="2024-01" db="EMBL/GenBank/DDBJ databases">
        <title>Draft genome sequence of Gordonia sp. LSe1-13.</title>
        <authorList>
            <person name="Suphannarot A."/>
            <person name="Mingma R."/>
        </authorList>
    </citation>
    <scope>NUCLEOTIDE SEQUENCE [LARGE SCALE GENOMIC DNA]</scope>
    <source>
        <strain evidence="5 6">LSe1-13</strain>
    </source>
</reference>
<dbReference type="InterPro" id="IPR020103">
    <property type="entry name" value="PsdUridine_synth_cat_dom_sf"/>
</dbReference>
<dbReference type="SUPFAM" id="SSF55120">
    <property type="entry name" value="Pseudouridine synthase"/>
    <property type="match status" value="1"/>
</dbReference>
<comment type="caution">
    <text evidence="5">The sequence shown here is derived from an EMBL/GenBank/DDBJ whole genome shotgun (WGS) entry which is preliminary data.</text>
</comment>
<proteinExistence type="predicted"/>
<dbReference type="RefSeq" id="WP_330433363.1">
    <property type="nucleotide sequence ID" value="NZ_JAZDUF010000004.1"/>
</dbReference>
<organism evidence="5 6">
    <name type="scientific">Gordonia sesuvii</name>
    <dbReference type="NCBI Taxonomy" id="3116777"/>
    <lineage>
        <taxon>Bacteria</taxon>
        <taxon>Bacillati</taxon>
        <taxon>Actinomycetota</taxon>
        <taxon>Actinomycetes</taxon>
        <taxon>Mycobacteriales</taxon>
        <taxon>Gordoniaceae</taxon>
        <taxon>Gordonia</taxon>
    </lineage>
</organism>
<dbReference type="PROSITE" id="PS01129">
    <property type="entry name" value="PSI_RLU"/>
    <property type="match status" value="1"/>
</dbReference>
<name>A0ABU7MEW9_9ACTN</name>
<sequence>MDATRVVLRAGADHTVADCLLATRSLAGLSIDDLAERADRGEIVDAEGQAVRLDDPARMNASVYLYRDLPDEPPIPFDLTILYADDDIVVVDKPHFLATMPRGRHVTQTALVRLRRELGTDLVSPAHRLDRLTAGVLLFTLRPEVRARYQALFAERRVSKQYRALAPVRDDLATTVTVADRIEKTAGDLRARVVPGEVNAISDITLIEQTAAGGIYDLRPHTGRTHQLRMHMAQLGVGIVGDPLYPEIRPDLAERPDHGDFTQPLRLVAHSLAFDDPLSGERREFVSGLPVVE</sequence>
<dbReference type="PANTHER" id="PTHR21600">
    <property type="entry name" value="MITOCHONDRIAL RNA PSEUDOURIDINE SYNTHASE"/>
    <property type="match status" value="1"/>
</dbReference>
<dbReference type="InterPro" id="IPR050188">
    <property type="entry name" value="RluA_PseudoU_synthase"/>
</dbReference>
<dbReference type="PANTHER" id="PTHR21600:SF84">
    <property type="entry name" value="PSEUDOURIDINE SYNTHASE RSUA_RLUA-LIKE DOMAIN-CONTAINING PROTEIN"/>
    <property type="match status" value="1"/>
</dbReference>
<comment type="catalytic activity">
    <reaction evidence="1">
        <text>a uridine in RNA = a pseudouridine in RNA</text>
        <dbReference type="Rhea" id="RHEA:48348"/>
        <dbReference type="Rhea" id="RHEA-COMP:12068"/>
        <dbReference type="Rhea" id="RHEA-COMP:12069"/>
        <dbReference type="ChEBI" id="CHEBI:65314"/>
        <dbReference type="ChEBI" id="CHEBI:65315"/>
    </reaction>
</comment>
<evidence type="ECO:0000256" key="1">
    <source>
        <dbReference type="ARBA" id="ARBA00000073"/>
    </source>
</evidence>
<dbReference type="Pfam" id="PF00849">
    <property type="entry name" value="PseudoU_synth_2"/>
    <property type="match status" value="1"/>
</dbReference>
<evidence type="ECO:0000313" key="5">
    <source>
        <dbReference type="EMBL" id="MEE3851642.1"/>
    </source>
</evidence>